<dbReference type="GO" id="GO:0008725">
    <property type="term" value="F:DNA-3-methyladenine glycosylase activity"/>
    <property type="evidence" value="ECO:0007669"/>
    <property type="project" value="InterPro"/>
</dbReference>
<dbReference type="OrthoDB" id="9807664at2"/>
<keyword evidence="3" id="KW-1185">Reference proteome</keyword>
<dbReference type="PANTHER" id="PTHR30037:SF4">
    <property type="entry name" value="DNA-3-METHYLADENINE GLYCOSYLASE I"/>
    <property type="match status" value="1"/>
</dbReference>
<dbReference type="InterPro" id="IPR005019">
    <property type="entry name" value="Adenine_glyco"/>
</dbReference>
<keyword evidence="1" id="KW-0862">Zinc</keyword>
<name>A0A6C2C8V5_9LACO</name>
<dbReference type="InterPro" id="IPR052891">
    <property type="entry name" value="DNA-3mA_glycosylase"/>
</dbReference>
<comment type="caution">
    <text evidence="2">The sequence shown here is derived from an EMBL/GenBank/DDBJ whole genome shotgun (WGS) entry which is preliminary data.</text>
</comment>
<dbReference type="SUPFAM" id="SSF48150">
    <property type="entry name" value="DNA-glycosylase"/>
    <property type="match status" value="1"/>
</dbReference>
<dbReference type="InterPro" id="IPR011257">
    <property type="entry name" value="DNA_glycosylase"/>
</dbReference>
<evidence type="ECO:0000256" key="1">
    <source>
        <dbReference type="PIRSR" id="PIRSR605019-1"/>
    </source>
</evidence>
<proteinExistence type="predicted"/>
<dbReference type="PANTHER" id="PTHR30037">
    <property type="entry name" value="DNA-3-METHYLADENINE GLYCOSYLASE 1"/>
    <property type="match status" value="1"/>
</dbReference>
<dbReference type="Proteomes" id="UP000371977">
    <property type="component" value="Unassembled WGS sequence"/>
</dbReference>
<protein>
    <submittedName>
        <fullName evidence="2">DNA-3-methyladenine glycosylase I</fullName>
    </submittedName>
</protein>
<organism evidence="2 3">
    <name type="scientific">Weissella muntiaci</name>
    <dbReference type="NCBI Taxonomy" id="2508881"/>
    <lineage>
        <taxon>Bacteria</taxon>
        <taxon>Bacillati</taxon>
        <taxon>Bacillota</taxon>
        <taxon>Bacilli</taxon>
        <taxon>Lactobacillales</taxon>
        <taxon>Lactobacillaceae</taxon>
        <taxon>Weissella</taxon>
    </lineage>
</organism>
<accession>A0A6C2C8V5</accession>
<feature type="binding site" evidence="1">
    <location>
        <position position="179"/>
    </location>
    <ligand>
        <name>Zn(2+)</name>
        <dbReference type="ChEBI" id="CHEBI:29105"/>
    </ligand>
</feature>
<dbReference type="GO" id="GO:0046872">
    <property type="term" value="F:metal ion binding"/>
    <property type="evidence" value="ECO:0007669"/>
    <property type="project" value="UniProtKB-KW"/>
</dbReference>
<keyword evidence="1" id="KW-0479">Metal-binding</keyword>
<evidence type="ECO:0000313" key="2">
    <source>
        <dbReference type="EMBL" id="TYC50082.1"/>
    </source>
</evidence>
<feature type="binding site" evidence="1">
    <location>
        <position position="17"/>
    </location>
    <ligand>
        <name>Zn(2+)</name>
        <dbReference type="ChEBI" id="CHEBI:29105"/>
    </ligand>
</feature>
<dbReference type="AlphaFoldDB" id="A0A6C2C8V5"/>
<dbReference type="Gene3D" id="1.10.340.30">
    <property type="entry name" value="Hypothetical protein, domain 2"/>
    <property type="match status" value="1"/>
</dbReference>
<feature type="binding site" evidence="1">
    <location>
        <position position="4"/>
    </location>
    <ligand>
        <name>Zn(2+)</name>
        <dbReference type="ChEBI" id="CHEBI:29105"/>
    </ligand>
</feature>
<sequence length="187" mass="21579">MQRCHWSETSDEMRAYHDTFWGTPIHDDQALFAKLILDMNQAGLSWATILKKTANFYEAYANFDIQQVAAFDQEKFLELMNNPGIIRNRLKVQAAIVNAQKVIEIQAEFGSFDSYIWSFTNGKVEQHHIVTEQDIPTRNDLSDRMSKDMKRRGMKFIGTTTIYAYLQAIGVINDHAQACFRYAALLD</sequence>
<reference evidence="2 3" key="1">
    <citation type="submission" date="2019-01" db="EMBL/GenBank/DDBJ databases">
        <title>Weissella sp. nov., a novel lactic acid bacterium isolated from animal feces.</title>
        <authorList>
            <person name="Wang L.-T."/>
        </authorList>
    </citation>
    <scope>NUCLEOTIDE SEQUENCE [LARGE SCALE GENOMIC DNA]</scope>
    <source>
        <strain evidence="2 3">8H-2</strain>
    </source>
</reference>
<dbReference type="Pfam" id="PF03352">
    <property type="entry name" value="Adenine_glyco"/>
    <property type="match status" value="1"/>
</dbReference>
<dbReference type="RefSeq" id="WP_148622164.1">
    <property type="nucleotide sequence ID" value="NZ_SDGZ01000010.1"/>
</dbReference>
<dbReference type="GO" id="GO:0006284">
    <property type="term" value="P:base-excision repair"/>
    <property type="evidence" value="ECO:0007669"/>
    <property type="project" value="InterPro"/>
</dbReference>
<gene>
    <name evidence="2" type="ORF">ESZ50_03250</name>
</gene>
<dbReference type="EMBL" id="SDGZ01000010">
    <property type="protein sequence ID" value="TYC50082.1"/>
    <property type="molecule type" value="Genomic_DNA"/>
</dbReference>
<evidence type="ECO:0000313" key="3">
    <source>
        <dbReference type="Proteomes" id="UP000371977"/>
    </source>
</evidence>
<feature type="binding site" evidence="1">
    <location>
        <position position="175"/>
    </location>
    <ligand>
        <name>Zn(2+)</name>
        <dbReference type="ChEBI" id="CHEBI:29105"/>
    </ligand>
</feature>